<organism evidence="2 3">
    <name type="scientific">Cannabis sativa</name>
    <name type="common">Hemp</name>
    <name type="synonym">Marijuana</name>
    <dbReference type="NCBI Taxonomy" id="3483"/>
    <lineage>
        <taxon>Eukaryota</taxon>
        <taxon>Viridiplantae</taxon>
        <taxon>Streptophyta</taxon>
        <taxon>Embryophyta</taxon>
        <taxon>Tracheophyta</taxon>
        <taxon>Spermatophyta</taxon>
        <taxon>Magnoliopsida</taxon>
        <taxon>eudicotyledons</taxon>
        <taxon>Gunneridae</taxon>
        <taxon>Pentapetalae</taxon>
        <taxon>rosids</taxon>
        <taxon>fabids</taxon>
        <taxon>Rosales</taxon>
        <taxon>Cannabaceae</taxon>
        <taxon>Cannabis</taxon>
    </lineage>
</organism>
<dbReference type="PANTHER" id="PTHR31286:SF167">
    <property type="entry name" value="OS09G0268800 PROTEIN"/>
    <property type="match status" value="1"/>
</dbReference>
<protein>
    <recommendedName>
        <fullName evidence="1">Zinc knuckle CX2CX4HX4C domain-containing protein</fullName>
    </recommendedName>
</protein>
<dbReference type="Pfam" id="PF14392">
    <property type="entry name" value="zf-CCHC_4"/>
    <property type="match status" value="1"/>
</dbReference>
<dbReference type="InterPro" id="IPR040256">
    <property type="entry name" value="At4g02000-like"/>
</dbReference>
<dbReference type="AlphaFoldDB" id="A0A803PZK8"/>
<dbReference type="EMBL" id="UZAU01000575">
    <property type="status" value="NOT_ANNOTATED_CDS"/>
    <property type="molecule type" value="Genomic_DNA"/>
</dbReference>
<evidence type="ECO:0000259" key="1">
    <source>
        <dbReference type="Pfam" id="PF14392"/>
    </source>
</evidence>
<dbReference type="EnsemblPlants" id="evm.model.06.711">
    <property type="protein sequence ID" value="cds.evm.model.06.711"/>
    <property type="gene ID" value="evm.TU.06.711"/>
</dbReference>
<evidence type="ECO:0000313" key="2">
    <source>
        <dbReference type="EnsemblPlants" id="cds.evm.model.06.711"/>
    </source>
</evidence>
<proteinExistence type="predicted"/>
<feature type="domain" description="Zinc knuckle CX2CX4HX4C" evidence="1">
    <location>
        <begin position="87"/>
        <end position="136"/>
    </location>
</feature>
<keyword evidence="3" id="KW-1185">Reference proteome</keyword>
<dbReference type="Proteomes" id="UP000596661">
    <property type="component" value="Chromosome 6"/>
</dbReference>
<evidence type="ECO:0000313" key="3">
    <source>
        <dbReference type="Proteomes" id="UP000596661"/>
    </source>
</evidence>
<dbReference type="Gramene" id="evm.model.06.711">
    <property type="protein sequence ID" value="cds.evm.model.06.711"/>
    <property type="gene ID" value="evm.TU.06.711"/>
</dbReference>
<reference evidence="2" key="1">
    <citation type="submission" date="2018-11" db="EMBL/GenBank/DDBJ databases">
        <authorList>
            <person name="Grassa J C."/>
        </authorList>
    </citation>
    <scope>NUCLEOTIDE SEQUENCE [LARGE SCALE GENOMIC DNA]</scope>
</reference>
<name>A0A803PZK8_CANSA</name>
<accession>A0A803PZK8</accession>
<sequence>MGRVLEGQPWHFAQSITISVAPDNSFPLTPDNLHYVPFWVQVYGIPFMCKSHDLARFIAMEVGNLIEIDKDTIKEGTGPYMRILILLDVNLPIRRGMNIKFIRMGREFIKWLDFKYERLLYLCFFCGKLDHTKKYCVAFLQKCDELLSEPLCPYNILLRVAATQAIPMTTMSSGLSSPEVVSHGLASASGVKRPSFQPHHAVVGSSVRRRSLLVKEQCPDVVFLPMKAIDRVRVALGFDNGVEDSWRNSSHPSVNEGALGLFLFRQNSCVSALKSWNKSVKPVFQSQIQDIQKEIVRIQSLASDCRESNIPLKYLQSQLDALLYKEEVYWRQRAQVSWLKAGDKNTKFFHRLLRAPLEESEIDFLAQPFTSQEVKKAIFSLSGDKAPGLDSLNAFFYQKNWDTFS</sequence>
<dbReference type="InterPro" id="IPR025836">
    <property type="entry name" value="Zn_knuckle_CX2CX4HX4C"/>
</dbReference>
<reference evidence="2" key="2">
    <citation type="submission" date="2021-03" db="UniProtKB">
        <authorList>
            <consortium name="EnsemblPlants"/>
        </authorList>
    </citation>
    <scope>IDENTIFICATION</scope>
</reference>
<dbReference type="PANTHER" id="PTHR31286">
    <property type="entry name" value="GLYCINE-RICH CELL WALL STRUCTURAL PROTEIN 1.8-LIKE"/>
    <property type="match status" value="1"/>
</dbReference>